<organism evidence="10 11">
    <name type="scientific">Naumovozyma castellii</name>
    <name type="common">Yeast</name>
    <name type="synonym">Saccharomyces castellii</name>
    <dbReference type="NCBI Taxonomy" id="27288"/>
    <lineage>
        <taxon>Eukaryota</taxon>
        <taxon>Fungi</taxon>
        <taxon>Dikarya</taxon>
        <taxon>Ascomycota</taxon>
        <taxon>Saccharomycotina</taxon>
        <taxon>Saccharomycetes</taxon>
        <taxon>Saccharomycetales</taxon>
        <taxon>Saccharomycetaceae</taxon>
        <taxon>Naumovozyma</taxon>
    </lineage>
</organism>
<evidence type="ECO:0000256" key="8">
    <source>
        <dbReference type="ARBA" id="ARBA00023136"/>
    </source>
</evidence>
<keyword evidence="8 9" id="KW-0472">Membrane</keyword>
<feature type="transmembrane region" description="Helical" evidence="9">
    <location>
        <begin position="279"/>
        <end position="295"/>
    </location>
</feature>
<comment type="pathway">
    <text evidence="2">Glycolipid biosynthesis; glycosylphosphatidylinositol-anchor biosynthesis.</text>
</comment>
<evidence type="ECO:0000256" key="6">
    <source>
        <dbReference type="ARBA" id="ARBA00022824"/>
    </source>
</evidence>
<evidence type="ECO:0000313" key="11">
    <source>
        <dbReference type="Proteomes" id="UP000001640"/>
    </source>
</evidence>
<evidence type="ECO:0000256" key="4">
    <source>
        <dbReference type="ARBA" id="ARBA00022502"/>
    </source>
</evidence>
<feature type="transmembrane region" description="Helical" evidence="9">
    <location>
        <begin position="84"/>
        <end position="102"/>
    </location>
</feature>
<feature type="transmembrane region" description="Helical" evidence="9">
    <location>
        <begin position="354"/>
        <end position="376"/>
    </location>
</feature>
<dbReference type="PANTHER" id="PTHR13121:SF0">
    <property type="entry name" value="PHOSPHATIDYLINOSITOL GLYCAN ANCHOR BIOSYNTHESIS CLASS U PROTEIN"/>
    <property type="match status" value="1"/>
</dbReference>
<evidence type="ECO:0000256" key="5">
    <source>
        <dbReference type="ARBA" id="ARBA00022692"/>
    </source>
</evidence>
<protein>
    <recommendedName>
        <fullName evidence="12">GPI transamidase component GAB1</fullName>
    </recommendedName>
</protein>
<feature type="transmembrane region" description="Helical" evidence="9">
    <location>
        <begin position="301"/>
        <end position="318"/>
    </location>
</feature>
<keyword evidence="4" id="KW-0337">GPI-anchor biosynthesis</keyword>
<name>G0V9C8_NAUCA</name>
<dbReference type="GeneID" id="96901554"/>
<dbReference type="RefSeq" id="XP_003674457.1">
    <property type="nucleotide sequence ID" value="XM_003674409.1"/>
</dbReference>
<evidence type="ECO:0000313" key="10">
    <source>
        <dbReference type="EMBL" id="CCC68079.1"/>
    </source>
</evidence>
<reference evidence="10 11" key="1">
    <citation type="journal article" date="2011" name="Proc. Natl. Acad. Sci. U.S.A.">
        <title>Evolutionary erosion of yeast sex chromosomes by mating-type switching accidents.</title>
        <authorList>
            <person name="Gordon J.L."/>
            <person name="Armisen D."/>
            <person name="Proux-Wera E."/>
            <person name="Oheigeartaigh S.S."/>
            <person name="Byrne K.P."/>
            <person name="Wolfe K.H."/>
        </authorList>
    </citation>
    <scope>NUCLEOTIDE SEQUENCE [LARGE SCALE GENOMIC DNA]</scope>
    <source>
        <strain evidence="11">ATCC 76901 / BCRC 22586 / CBS 4309 / NBRC 1992 / NRRL Y-12630</strain>
    </source>
</reference>
<dbReference type="InParanoid" id="G0V9C8"/>
<accession>G0V9C8</accession>
<feature type="transmembrane region" description="Helical" evidence="9">
    <location>
        <begin position="114"/>
        <end position="145"/>
    </location>
</feature>
<dbReference type="Pfam" id="PF06728">
    <property type="entry name" value="PIG-U"/>
    <property type="match status" value="1"/>
</dbReference>
<comment type="similarity">
    <text evidence="3">Belongs to the PIGU family.</text>
</comment>
<feature type="transmembrane region" description="Helical" evidence="9">
    <location>
        <begin position="9"/>
        <end position="28"/>
    </location>
</feature>
<dbReference type="OrthoDB" id="549017at2759"/>
<dbReference type="PANTHER" id="PTHR13121">
    <property type="entry name" value="GPI TRANSAMIDASE COMPONENT PIG-U"/>
    <property type="match status" value="1"/>
</dbReference>
<feature type="transmembrane region" description="Helical" evidence="9">
    <location>
        <begin position="325"/>
        <end position="342"/>
    </location>
</feature>
<dbReference type="Proteomes" id="UP000001640">
    <property type="component" value="Chromosome 1"/>
</dbReference>
<dbReference type="EMBL" id="HE576752">
    <property type="protein sequence ID" value="CCC68079.1"/>
    <property type="molecule type" value="Genomic_DNA"/>
</dbReference>
<dbReference type="InterPro" id="IPR009600">
    <property type="entry name" value="PIG-U"/>
</dbReference>
<evidence type="ECO:0000256" key="3">
    <source>
        <dbReference type="ARBA" id="ARBA00010026"/>
    </source>
</evidence>
<evidence type="ECO:0000256" key="7">
    <source>
        <dbReference type="ARBA" id="ARBA00022989"/>
    </source>
</evidence>
<dbReference type="HOGENOM" id="CLU_030193_0_1_1"/>
<dbReference type="GO" id="GO:0016255">
    <property type="term" value="P:attachment of GPI anchor to protein"/>
    <property type="evidence" value="ECO:0007669"/>
    <property type="project" value="EnsemblFungi"/>
</dbReference>
<feature type="transmembrane region" description="Helical" evidence="9">
    <location>
        <begin position="239"/>
        <end position="267"/>
    </location>
</feature>
<feature type="transmembrane region" description="Helical" evidence="9">
    <location>
        <begin position="157"/>
        <end position="180"/>
    </location>
</feature>
<dbReference type="GO" id="GO:0006506">
    <property type="term" value="P:GPI anchor biosynthetic process"/>
    <property type="evidence" value="ECO:0007669"/>
    <property type="project" value="UniProtKB-UniPathway"/>
</dbReference>
<comment type="subcellular location">
    <subcellularLocation>
        <location evidence="1">Endoplasmic reticulum membrane</location>
        <topology evidence="1">Multi-pass membrane protein</topology>
    </subcellularLocation>
</comment>
<evidence type="ECO:0000256" key="2">
    <source>
        <dbReference type="ARBA" id="ARBA00004687"/>
    </source>
</evidence>
<dbReference type="STRING" id="1064592.G0V9C8"/>
<gene>
    <name evidence="10" type="primary">NCAS0A15210</name>
    <name evidence="10" type="ordered locus">NCAS_0A15210</name>
</gene>
<dbReference type="GO" id="GO:0042765">
    <property type="term" value="C:GPI-anchor transamidase complex"/>
    <property type="evidence" value="ECO:0007669"/>
    <property type="project" value="EnsemblFungi"/>
</dbReference>
<dbReference type="AlphaFoldDB" id="G0V9C8"/>
<proteinExistence type="inferred from homology"/>
<reference key="2">
    <citation type="submission" date="2011-08" db="EMBL/GenBank/DDBJ databases">
        <title>Genome sequence of Naumovozyma castellii.</title>
        <authorList>
            <person name="Gordon J.L."/>
            <person name="Armisen D."/>
            <person name="Proux-Wera E."/>
            <person name="OhEigeartaigh S.S."/>
            <person name="Byrne K.P."/>
            <person name="Wolfe K.H."/>
        </authorList>
    </citation>
    <scope>NUCLEOTIDE SEQUENCE</scope>
    <source>
        <strain>Type strain:CBS 4309</strain>
    </source>
</reference>
<dbReference type="eggNOG" id="KOG2552">
    <property type="taxonomic scope" value="Eukaryota"/>
</dbReference>
<dbReference type="KEGG" id="ncs:NCAS_0A15210"/>
<sequence length="394" mass="44911">MGALNKESYVVLGCIGIRLFVSLLFPSLQHQLDQAVEFSTPMTSFKSLYEGIYLLKNHIQVYDGGVVHHPVLLVWFFSQIPSEFLIDLLYAFIDGIIGYQLIQITKYLRKCTIPCWVVGAVYALNPLVLLSCVSRSSIIFTNLFISSALLYVLQGNILITAACIAIAGYLSVYPTLLLIPLLNMVRTTNRKVLTLVISLLTWQILLLLSYNVNGHDWNFLSATYGELITFGKVFPNLGLWWYFFVEMFDAFIPFFKAVFNLFLFSFIIPLTLRFHKQSLYAFVLCIGWIVLMKPYPTLGDSGFFLSFIPFFSPVFGYLRYPIFSSLLLLHGILLSPIFYHLWIDLGSGNSNFFYAISLVYALGLASILADLTWALLRYEYDDGKPNYKTKLTQI</sequence>
<keyword evidence="6" id="KW-0256">Endoplasmic reticulum</keyword>
<dbReference type="OMA" id="ALWHLWI"/>
<feature type="transmembrane region" description="Helical" evidence="9">
    <location>
        <begin position="192"/>
        <end position="210"/>
    </location>
</feature>
<dbReference type="UniPathway" id="UPA00196"/>
<evidence type="ECO:0000256" key="1">
    <source>
        <dbReference type="ARBA" id="ARBA00004477"/>
    </source>
</evidence>
<keyword evidence="5 9" id="KW-0812">Transmembrane</keyword>
<dbReference type="FunCoup" id="G0V9C8">
    <property type="interactions" value="702"/>
</dbReference>
<evidence type="ECO:0000256" key="9">
    <source>
        <dbReference type="SAM" id="Phobius"/>
    </source>
</evidence>
<keyword evidence="7 9" id="KW-1133">Transmembrane helix</keyword>
<keyword evidence="11" id="KW-1185">Reference proteome</keyword>
<evidence type="ECO:0008006" key="12">
    <source>
        <dbReference type="Google" id="ProtNLM"/>
    </source>
</evidence>